<dbReference type="EMBL" id="CALSDN010000014">
    <property type="protein sequence ID" value="CAH6723374.1"/>
    <property type="molecule type" value="Genomic_DNA"/>
</dbReference>
<proteinExistence type="predicted"/>
<reference evidence="1" key="1">
    <citation type="submission" date="2022-06" db="EMBL/GenBank/DDBJ databases">
        <authorList>
            <person name="Legras J.-L."/>
            <person name="Devillers H."/>
            <person name="Grondin C."/>
        </authorList>
    </citation>
    <scope>NUCLEOTIDE SEQUENCE</scope>
    <source>
        <strain evidence="1">CLIB 1444</strain>
    </source>
</reference>
<evidence type="ECO:0000313" key="2">
    <source>
        <dbReference type="Proteomes" id="UP001152531"/>
    </source>
</evidence>
<organism evidence="1 2">
    <name type="scientific">[Candida] jaroonii</name>
    <dbReference type="NCBI Taxonomy" id="467808"/>
    <lineage>
        <taxon>Eukaryota</taxon>
        <taxon>Fungi</taxon>
        <taxon>Dikarya</taxon>
        <taxon>Ascomycota</taxon>
        <taxon>Saccharomycotina</taxon>
        <taxon>Pichiomycetes</taxon>
        <taxon>Debaryomycetaceae</taxon>
        <taxon>Yamadazyma</taxon>
    </lineage>
</organism>
<sequence length="481" mass="52973">MGLAFKVKNESMSDAIMVEDIDQEDKGEYKEFTYSPEEESQLVRRLDCFLLITIFWMYLLSYMDRTNVGNAYKSGMDVDLGLSSSDYSIVLIVFFIFYVVFEVPANLVMVRIGAARFVPSIMCAWGVSTGLTALVNSYAQLIGLRVVTAFFEAGFAPSILLILSSWYRKNEQSKRFSAYISAAILSGAFGGLIAGLITQHLHGARGIAGWRWLFIIEGSATVVIGIIGFFTLLPLPQHMKPSRFFTERHIQIAIARLKKDNVESNLGHDITPLNALLRNIKNPQVVMLIIGYMVIVGSSTLSYFYPTLVGGLGYTGFMIQYMTIPIYASAFCCNLTVGYFSDRNIKYRGYTLSVLLLIACVFAIVVVTCYGFKLRYAMLCLMASTLWSSNALALSYASSILSTRDSKTRGVGLALINALGNLAQIYGAYLFPTKDSPKYIKGFGVIAGMCAVGCGTYGILATYKARKSSKSTTTDSPHSEA</sequence>
<keyword evidence="2" id="KW-1185">Reference proteome</keyword>
<name>A0ACA9YEM9_9ASCO</name>
<accession>A0ACA9YEM9</accession>
<dbReference type="Proteomes" id="UP001152531">
    <property type="component" value="Unassembled WGS sequence"/>
</dbReference>
<protein>
    <submittedName>
        <fullName evidence="1">High-affinity nicotinic acid transporter</fullName>
    </submittedName>
</protein>
<comment type="caution">
    <text evidence="1">The sequence shown here is derived from an EMBL/GenBank/DDBJ whole genome shotgun (WGS) entry which is preliminary data.</text>
</comment>
<gene>
    <name evidence="1" type="ORF">CLIB1444_14S02630</name>
</gene>
<evidence type="ECO:0000313" key="1">
    <source>
        <dbReference type="EMBL" id="CAH6723374.1"/>
    </source>
</evidence>